<evidence type="ECO:0008006" key="6">
    <source>
        <dbReference type="Google" id="ProtNLM"/>
    </source>
</evidence>
<evidence type="ECO:0000313" key="5">
    <source>
        <dbReference type="Proteomes" id="UP000494165"/>
    </source>
</evidence>
<protein>
    <recommendedName>
        <fullName evidence="6">UPAR/Ly6 domain-containing protein</fullName>
    </recommendedName>
</protein>
<gene>
    <name evidence="4" type="ORF">CLODIP_2_CD00393</name>
    <name evidence="3" type="ORF">CLODIP_2_CD09599</name>
</gene>
<name>A0A8S1DDT4_9INSE</name>
<feature type="chain" id="PRO_5036273237" description="UPAR/Ly6 domain-containing protein" evidence="2">
    <location>
        <begin position="19"/>
        <end position="229"/>
    </location>
</feature>
<dbReference type="EMBL" id="CADEPI010000146">
    <property type="protein sequence ID" value="CAB3377531.1"/>
    <property type="molecule type" value="Genomic_DNA"/>
</dbReference>
<dbReference type="AlphaFoldDB" id="A0A8S1DDT4"/>
<keyword evidence="1" id="KW-0472">Membrane</keyword>
<dbReference type="EMBL" id="CADEPI010000244">
    <property type="protein sequence ID" value="CAB3381728.1"/>
    <property type="molecule type" value="Genomic_DNA"/>
</dbReference>
<sequence>MMVVGLAPLALVVVMALAASGPKDCPTDDPSSIDELVCSQNLTCFCKTTNVTMDLTCSQKSNTLELYDKRSGIPLCPKKLHCMDKGDVSGLKMKYRKASCFCNDEMKSRSKQWKKNEMAKQLSIEAFKVTLNMIPHPSLDYYWNCSASVFVAIALFLTCAHFSICLNVPAKICKICHFDRRNGQVISNEPIYQELNLNCDTTDSRPLDFYRNIKSVIAEPSDDLEQNNI</sequence>
<keyword evidence="1" id="KW-0812">Transmembrane</keyword>
<keyword evidence="5" id="KW-1185">Reference proteome</keyword>
<proteinExistence type="predicted"/>
<evidence type="ECO:0000256" key="1">
    <source>
        <dbReference type="SAM" id="Phobius"/>
    </source>
</evidence>
<reference evidence="4 5" key="1">
    <citation type="submission" date="2020-04" db="EMBL/GenBank/DDBJ databases">
        <authorList>
            <person name="Alioto T."/>
            <person name="Alioto T."/>
            <person name="Gomez Garrido J."/>
        </authorList>
    </citation>
    <scope>NUCLEOTIDE SEQUENCE [LARGE SCALE GENOMIC DNA]</scope>
</reference>
<feature type="transmembrane region" description="Helical" evidence="1">
    <location>
        <begin position="141"/>
        <end position="164"/>
    </location>
</feature>
<evidence type="ECO:0000313" key="4">
    <source>
        <dbReference type="EMBL" id="CAB3381728.1"/>
    </source>
</evidence>
<evidence type="ECO:0000256" key="2">
    <source>
        <dbReference type="SAM" id="SignalP"/>
    </source>
</evidence>
<comment type="caution">
    <text evidence="4">The sequence shown here is derived from an EMBL/GenBank/DDBJ whole genome shotgun (WGS) entry which is preliminary data.</text>
</comment>
<accession>A0A8S1DDT4</accession>
<keyword evidence="1" id="KW-1133">Transmembrane helix</keyword>
<dbReference type="Proteomes" id="UP000494165">
    <property type="component" value="Unassembled WGS sequence"/>
</dbReference>
<evidence type="ECO:0000313" key="3">
    <source>
        <dbReference type="EMBL" id="CAB3377531.1"/>
    </source>
</evidence>
<keyword evidence="2" id="KW-0732">Signal</keyword>
<feature type="signal peptide" evidence="2">
    <location>
        <begin position="1"/>
        <end position="18"/>
    </location>
</feature>
<organism evidence="4 5">
    <name type="scientific">Cloeon dipterum</name>
    <dbReference type="NCBI Taxonomy" id="197152"/>
    <lineage>
        <taxon>Eukaryota</taxon>
        <taxon>Metazoa</taxon>
        <taxon>Ecdysozoa</taxon>
        <taxon>Arthropoda</taxon>
        <taxon>Hexapoda</taxon>
        <taxon>Insecta</taxon>
        <taxon>Pterygota</taxon>
        <taxon>Palaeoptera</taxon>
        <taxon>Ephemeroptera</taxon>
        <taxon>Pisciforma</taxon>
        <taxon>Baetidae</taxon>
        <taxon>Cloeon</taxon>
    </lineage>
</organism>